<organism evidence="1">
    <name type="scientific">hydrothermal vent metagenome</name>
    <dbReference type="NCBI Taxonomy" id="652676"/>
    <lineage>
        <taxon>unclassified sequences</taxon>
        <taxon>metagenomes</taxon>
        <taxon>ecological metagenomes</taxon>
    </lineage>
</organism>
<evidence type="ECO:0008006" key="2">
    <source>
        <dbReference type="Google" id="ProtNLM"/>
    </source>
</evidence>
<protein>
    <recommendedName>
        <fullName evidence="2">Lipoprotein</fullName>
    </recommendedName>
</protein>
<dbReference type="PROSITE" id="PS51257">
    <property type="entry name" value="PROKAR_LIPOPROTEIN"/>
    <property type="match status" value="1"/>
</dbReference>
<dbReference type="EMBL" id="CZQD01000001">
    <property type="protein sequence ID" value="CUS55387.1"/>
    <property type="molecule type" value="Genomic_DNA"/>
</dbReference>
<name>A0A160TXS8_9ZZZZ</name>
<evidence type="ECO:0000313" key="1">
    <source>
        <dbReference type="EMBL" id="CUS55387.1"/>
    </source>
</evidence>
<gene>
    <name evidence="1" type="ORF">MGWOODY_Hyp1634</name>
</gene>
<accession>A0A160TXS8</accession>
<proteinExistence type="predicted"/>
<sequence length="274" mass="29476">MRLGCILIAAGLLAACGQERAEAPAETPAPATTEVTSDLDSALEAEPAAPPVDDINYQALSGYDESWYVSAGWPGEYPAGFAVLDAGTTVPAWTVPNGANEADTSCALPQYANYQLWNYDRADADDLRFFVATKTFPVTLNQDASIEYISDGGIHTLDLKAGDQLTYLRYLGEGFTVVSYDGAEYDINEAELRDISDIGSMPTVEDQWVRVTCADGTQPWLLYASVIDHPGIVPSPMLAYGEASDIAPEDAEQIRMDAEANRLAYEGVEPGSLE</sequence>
<dbReference type="AlphaFoldDB" id="A0A160TXS8"/>
<reference evidence="1" key="1">
    <citation type="submission" date="2015-10" db="EMBL/GenBank/DDBJ databases">
        <authorList>
            <person name="Gilbert D.G."/>
        </authorList>
    </citation>
    <scope>NUCLEOTIDE SEQUENCE</scope>
</reference>